<dbReference type="Proteomes" id="UP000325313">
    <property type="component" value="Unassembled WGS sequence"/>
</dbReference>
<sequence length="109" mass="11896">MLFCMKPTNVGRQLDQRGSLALIWKQAGSGRDICPAGSHDLQTARELLHMLERTMTNRTASAHFLDLEADRHSAGHFPSRPSHFACSSGCFTPNQTDSPPGHRSGPPEG</sequence>
<feature type="region of interest" description="Disordered" evidence="1">
    <location>
        <begin position="88"/>
        <end position="109"/>
    </location>
</feature>
<proteinExistence type="predicted"/>
<comment type="caution">
    <text evidence="3">The sequence shown here is derived from an EMBL/GenBank/DDBJ whole genome shotgun (WGS) entry which is preliminary data.</text>
</comment>
<evidence type="ECO:0000313" key="2">
    <source>
        <dbReference type="EMBL" id="KAA1125788.1"/>
    </source>
</evidence>
<evidence type="ECO:0000313" key="4">
    <source>
        <dbReference type="Proteomes" id="UP000325313"/>
    </source>
</evidence>
<feature type="compositionally biased region" description="Polar residues" evidence="1">
    <location>
        <begin position="89"/>
        <end position="98"/>
    </location>
</feature>
<organism evidence="3 4">
    <name type="scientific">Puccinia graminis f. sp. tritici</name>
    <dbReference type="NCBI Taxonomy" id="56615"/>
    <lineage>
        <taxon>Eukaryota</taxon>
        <taxon>Fungi</taxon>
        <taxon>Dikarya</taxon>
        <taxon>Basidiomycota</taxon>
        <taxon>Pucciniomycotina</taxon>
        <taxon>Pucciniomycetes</taxon>
        <taxon>Pucciniales</taxon>
        <taxon>Pucciniaceae</taxon>
        <taxon>Puccinia</taxon>
    </lineage>
</organism>
<gene>
    <name evidence="3" type="ORF">PGTUg99_018455</name>
    <name evidence="2" type="ORF">PGTUg99_019997</name>
</gene>
<dbReference type="EMBL" id="VDEP01000007">
    <property type="protein sequence ID" value="KAA1137556.1"/>
    <property type="molecule type" value="Genomic_DNA"/>
</dbReference>
<dbReference type="EMBL" id="VDEP01000175">
    <property type="protein sequence ID" value="KAA1125788.1"/>
    <property type="molecule type" value="Genomic_DNA"/>
</dbReference>
<name>A0A5B0SH96_PUCGR</name>
<dbReference type="AlphaFoldDB" id="A0A5B0SH96"/>
<evidence type="ECO:0000313" key="3">
    <source>
        <dbReference type="EMBL" id="KAA1137556.1"/>
    </source>
</evidence>
<evidence type="ECO:0000256" key="1">
    <source>
        <dbReference type="SAM" id="MobiDB-lite"/>
    </source>
</evidence>
<reference evidence="3 4" key="1">
    <citation type="submission" date="2019-05" db="EMBL/GenBank/DDBJ databases">
        <title>Emergence of the Ug99 lineage of the wheat stem rust pathogen through somatic hybridization.</title>
        <authorList>
            <person name="Li F."/>
            <person name="Upadhyaya N.M."/>
            <person name="Sperschneider J."/>
            <person name="Matny O."/>
            <person name="Nguyen-Phuc H."/>
            <person name="Mago R."/>
            <person name="Raley C."/>
            <person name="Miller M.E."/>
            <person name="Silverstein K.A.T."/>
            <person name="Henningsen E."/>
            <person name="Hirsch C.D."/>
            <person name="Visser B."/>
            <person name="Pretorius Z.A."/>
            <person name="Steffenson B.J."/>
            <person name="Schwessinger B."/>
            <person name="Dodds P.N."/>
            <person name="Figueroa M."/>
        </authorList>
    </citation>
    <scope>NUCLEOTIDE SEQUENCE [LARGE SCALE GENOMIC DNA]</scope>
    <source>
        <strain evidence="3 4">Ug99</strain>
    </source>
</reference>
<protein>
    <submittedName>
        <fullName evidence="3">Uncharacterized protein</fullName>
    </submittedName>
</protein>
<accession>A0A5B0SH96</accession>